<accession>A0A7Y4P406</accession>
<proteinExistence type="predicted"/>
<dbReference type="PANTHER" id="PTHR43235">
    <property type="entry name" value="GLUTAMINE AMIDOTRANSFERASE PB2B2.05-RELATED"/>
    <property type="match status" value="1"/>
</dbReference>
<dbReference type="Pfam" id="PF07722">
    <property type="entry name" value="Peptidase_C26"/>
    <property type="match status" value="1"/>
</dbReference>
<dbReference type="PANTHER" id="PTHR43235:SF1">
    <property type="entry name" value="GLUTAMINE AMIDOTRANSFERASE PB2B2.05-RELATED"/>
    <property type="match status" value="1"/>
</dbReference>
<dbReference type="GO" id="GO:0005829">
    <property type="term" value="C:cytosol"/>
    <property type="evidence" value="ECO:0007669"/>
    <property type="project" value="TreeGrafter"/>
</dbReference>
<organism evidence="1 2">
    <name type="scientific">Pelistega europaea</name>
    <dbReference type="NCBI Taxonomy" id="106147"/>
    <lineage>
        <taxon>Bacteria</taxon>
        <taxon>Pseudomonadati</taxon>
        <taxon>Pseudomonadota</taxon>
        <taxon>Betaproteobacteria</taxon>
        <taxon>Burkholderiales</taxon>
        <taxon>Alcaligenaceae</taxon>
        <taxon>Pelistega</taxon>
    </lineage>
</organism>
<evidence type="ECO:0000313" key="2">
    <source>
        <dbReference type="Proteomes" id="UP000541421"/>
    </source>
</evidence>
<dbReference type="RefSeq" id="WP_171587975.1">
    <property type="nucleotide sequence ID" value="NZ_JABGBO010000002.1"/>
</dbReference>
<dbReference type="GO" id="GO:0006598">
    <property type="term" value="P:polyamine catabolic process"/>
    <property type="evidence" value="ECO:0007669"/>
    <property type="project" value="TreeGrafter"/>
</dbReference>
<dbReference type="EMBL" id="JABGBO010000002">
    <property type="protein sequence ID" value="NOL48991.1"/>
    <property type="molecule type" value="Genomic_DNA"/>
</dbReference>
<dbReference type="AlphaFoldDB" id="A0A7Y4P406"/>
<comment type="caution">
    <text evidence="1">The sequence shown here is derived from an EMBL/GenBank/DDBJ whole genome shotgun (WGS) entry which is preliminary data.</text>
</comment>
<protein>
    <submittedName>
        <fullName evidence="1">Gamma-glutamyl-gamma-aminobutyrate hydrolase family protein</fullName>
    </submittedName>
</protein>
<dbReference type="SUPFAM" id="SSF52317">
    <property type="entry name" value="Class I glutamine amidotransferase-like"/>
    <property type="match status" value="1"/>
</dbReference>
<dbReference type="Proteomes" id="UP000541421">
    <property type="component" value="Unassembled WGS sequence"/>
</dbReference>
<keyword evidence="1" id="KW-0378">Hydrolase</keyword>
<dbReference type="InterPro" id="IPR029062">
    <property type="entry name" value="Class_I_gatase-like"/>
</dbReference>
<dbReference type="InterPro" id="IPR011697">
    <property type="entry name" value="Peptidase_C26"/>
</dbReference>
<gene>
    <name evidence="1" type="ORF">HKX40_02380</name>
</gene>
<name>A0A7Y4P406_9BURK</name>
<dbReference type="Gene3D" id="3.40.50.880">
    <property type="match status" value="1"/>
</dbReference>
<reference evidence="1 2" key="1">
    <citation type="submission" date="2020-05" db="EMBL/GenBank/DDBJ databases">
        <authorList>
            <person name="Niu N."/>
        </authorList>
    </citation>
    <scope>NUCLEOTIDE SEQUENCE [LARGE SCALE GENOMIC DNA]</scope>
    <source>
        <strain evidence="1 2">LMG10982</strain>
    </source>
</reference>
<evidence type="ECO:0000313" key="1">
    <source>
        <dbReference type="EMBL" id="NOL48991.1"/>
    </source>
</evidence>
<dbReference type="CDD" id="cd01745">
    <property type="entry name" value="GATase1_2"/>
    <property type="match status" value="1"/>
</dbReference>
<dbReference type="InterPro" id="IPR044668">
    <property type="entry name" value="PuuD-like"/>
</dbReference>
<keyword evidence="2" id="KW-1185">Reference proteome</keyword>
<sequence>MKPLIGLTAYSPAERPGWLVPDLYIEAITKSGGIPFILPGASTDFANDWLNVLHGVVFIGGGDINPDLYGGAQTEHLYGLSPVRDTAELHLMKQIVQTDIPVLAICRGMQVLNVALGGTLHTHLPDVYGTKVLHRTEDGQSIHHDVMTVPDSRLYRMIGEVADIVSYHHQCVDKLGKGLRAVSHAADGVVEAIELEGKENLIAVQWHPEMNFADSQSQQSLFRHFIEDAKQYQQKK</sequence>
<dbReference type="PROSITE" id="PS51273">
    <property type="entry name" value="GATASE_TYPE_1"/>
    <property type="match status" value="1"/>
</dbReference>
<dbReference type="GO" id="GO:0033969">
    <property type="term" value="F:gamma-glutamyl-gamma-aminobutyrate hydrolase activity"/>
    <property type="evidence" value="ECO:0007669"/>
    <property type="project" value="TreeGrafter"/>
</dbReference>